<gene>
    <name evidence="2" type="ORF">C7374_101561</name>
</gene>
<feature type="domain" description="DUF2007" evidence="1">
    <location>
        <begin position="29"/>
        <end position="92"/>
    </location>
</feature>
<dbReference type="AlphaFoldDB" id="A0A364JZQ1"/>
<dbReference type="InterPro" id="IPR011322">
    <property type="entry name" value="N-reg_PII-like_a/b"/>
</dbReference>
<dbReference type="EMBL" id="QLMK01000001">
    <property type="protein sequence ID" value="RAK34227.1"/>
    <property type="molecule type" value="Genomic_DNA"/>
</dbReference>
<sequence>MKSLQNSAACSSLKEAVVNAVYWLHSVEMIELMRTNDSVLLSVVESLMKEAGIVYFIADANMSVLEGSLGILPRRFLVQEDRLEEAKAYLIDAGLEHELRNDGK</sequence>
<keyword evidence="3" id="KW-1185">Reference proteome</keyword>
<dbReference type="Pfam" id="PF09413">
    <property type="entry name" value="DUF2007"/>
    <property type="match status" value="1"/>
</dbReference>
<accession>A0A364JZQ1</accession>
<organism evidence="2 3">
    <name type="scientific">Falsochrobactrum ovis</name>
    <dbReference type="NCBI Taxonomy" id="1293442"/>
    <lineage>
        <taxon>Bacteria</taxon>
        <taxon>Pseudomonadati</taxon>
        <taxon>Pseudomonadota</taxon>
        <taxon>Alphaproteobacteria</taxon>
        <taxon>Hyphomicrobiales</taxon>
        <taxon>Brucellaceae</taxon>
        <taxon>Falsochrobactrum</taxon>
    </lineage>
</organism>
<comment type="caution">
    <text evidence="2">The sequence shown here is derived from an EMBL/GenBank/DDBJ whole genome shotgun (WGS) entry which is preliminary data.</text>
</comment>
<dbReference type="Gene3D" id="3.30.70.790">
    <property type="entry name" value="UreE, C-terminal domain"/>
    <property type="match status" value="1"/>
</dbReference>
<dbReference type="SUPFAM" id="SSF54913">
    <property type="entry name" value="GlnB-like"/>
    <property type="match status" value="1"/>
</dbReference>
<reference evidence="2 3" key="1">
    <citation type="submission" date="2018-06" db="EMBL/GenBank/DDBJ databases">
        <title>Genomic Encyclopedia of Type Strains, Phase IV (KMG-IV): sequencing the most valuable type-strain genomes for metagenomic binning, comparative biology and taxonomic classification.</title>
        <authorList>
            <person name="Goeker M."/>
        </authorList>
    </citation>
    <scope>NUCLEOTIDE SEQUENCE [LARGE SCALE GENOMIC DNA]</scope>
    <source>
        <strain evidence="2 3">DSM 26720</strain>
    </source>
</reference>
<proteinExistence type="predicted"/>
<evidence type="ECO:0000259" key="1">
    <source>
        <dbReference type="Pfam" id="PF09413"/>
    </source>
</evidence>
<protein>
    <submittedName>
        <fullName evidence="2">Putative signal transducing protein</fullName>
    </submittedName>
</protein>
<dbReference type="InterPro" id="IPR018551">
    <property type="entry name" value="DUF2007"/>
</dbReference>
<dbReference type="Proteomes" id="UP000249453">
    <property type="component" value="Unassembled WGS sequence"/>
</dbReference>
<name>A0A364JZQ1_9HYPH</name>
<evidence type="ECO:0000313" key="2">
    <source>
        <dbReference type="EMBL" id="RAK34227.1"/>
    </source>
</evidence>
<evidence type="ECO:0000313" key="3">
    <source>
        <dbReference type="Proteomes" id="UP000249453"/>
    </source>
</evidence>